<reference evidence="2" key="1">
    <citation type="submission" date="2022-03" db="EMBL/GenBank/DDBJ databases">
        <title>Draft genome sequence of Aduncisulcus paluster, a free-living microaerophilic Fornicata.</title>
        <authorList>
            <person name="Yuyama I."/>
            <person name="Kume K."/>
            <person name="Tamura T."/>
            <person name="Inagaki Y."/>
            <person name="Hashimoto T."/>
        </authorList>
    </citation>
    <scope>NUCLEOTIDE SEQUENCE</scope>
    <source>
        <strain evidence="2">NY0171</strain>
    </source>
</reference>
<protein>
    <submittedName>
        <fullName evidence="2">Response regulator</fullName>
    </submittedName>
</protein>
<proteinExistence type="predicted"/>
<feature type="compositionally biased region" description="Polar residues" evidence="1">
    <location>
        <begin position="79"/>
        <end position="88"/>
    </location>
</feature>
<accession>A0ABQ5KP57</accession>
<dbReference type="Pfam" id="PF07494">
    <property type="entry name" value="Reg_prop"/>
    <property type="match status" value="2"/>
</dbReference>
<dbReference type="InterPro" id="IPR011110">
    <property type="entry name" value="Reg_prop"/>
</dbReference>
<feature type="non-terminal residue" evidence="2">
    <location>
        <position position="105"/>
    </location>
</feature>
<name>A0ABQ5KP57_9EUKA</name>
<sequence length="105" mass="11926">MGYIWIGTSKKGLNRLDRKTGEFKRYNHSDSDPSSLGHKRVRNIFEDSNNTFWVCTNAGLNLMDRKKGTFKHFQHEPENPQSLSNNRVTPVAEAADGSLWLGTDS</sequence>
<dbReference type="Proteomes" id="UP001057375">
    <property type="component" value="Unassembled WGS sequence"/>
</dbReference>
<gene>
    <name evidence="2" type="ORF">ADUPG1_002450</name>
</gene>
<feature type="region of interest" description="Disordered" evidence="1">
    <location>
        <begin position="71"/>
        <end position="105"/>
    </location>
</feature>
<dbReference type="InterPro" id="IPR015943">
    <property type="entry name" value="WD40/YVTN_repeat-like_dom_sf"/>
</dbReference>
<dbReference type="EMBL" id="BQXS01002867">
    <property type="protein sequence ID" value="GKT33313.1"/>
    <property type="molecule type" value="Genomic_DNA"/>
</dbReference>
<organism evidence="2 3">
    <name type="scientific">Aduncisulcus paluster</name>
    <dbReference type="NCBI Taxonomy" id="2918883"/>
    <lineage>
        <taxon>Eukaryota</taxon>
        <taxon>Metamonada</taxon>
        <taxon>Carpediemonas-like organisms</taxon>
        <taxon>Aduncisulcus</taxon>
    </lineage>
</organism>
<evidence type="ECO:0000313" key="2">
    <source>
        <dbReference type="EMBL" id="GKT33313.1"/>
    </source>
</evidence>
<evidence type="ECO:0000256" key="1">
    <source>
        <dbReference type="SAM" id="MobiDB-lite"/>
    </source>
</evidence>
<dbReference type="SUPFAM" id="SSF63829">
    <property type="entry name" value="Calcium-dependent phosphotriesterase"/>
    <property type="match status" value="1"/>
</dbReference>
<keyword evidence="3" id="KW-1185">Reference proteome</keyword>
<dbReference type="Gene3D" id="2.130.10.10">
    <property type="entry name" value="YVTN repeat-like/Quinoprotein amine dehydrogenase"/>
    <property type="match status" value="1"/>
</dbReference>
<evidence type="ECO:0000313" key="3">
    <source>
        <dbReference type="Proteomes" id="UP001057375"/>
    </source>
</evidence>
<comment type="caution">
    <text evidence="2">The sequence shown here is derived from an EMBL/GenBank/DDBJ whole genome shotgun (WGS) entry which is preliminary data.</text>
</comment>